<dbReference type="Proteomes" id="UP000621455">
    <property type="component" value="Unassembled WGS sequence"/>
</dbReference>
<protein>
    <submittedName>
        <fullName evidence="2">Uncharacterized protein</fullName>
    </submittedName>
</protein>
<keyword evidence="3" id="KW-1185">Reference proteome</keyword>
<proteinExistence type="predicted"/>
<dbReference type="EMBL" id="WHJG01000034">
    <property type="protein sequence ID" value="NHZ82514.1"/>
    <property type="molecule type" value="Genomic_DNA"/>
</dbReference>
<gene>
    <name evidence="2" type="ORF">F2P44_25010</name>
</gene>
<feature type="region of interest" description="Disordered" evidence="1">
    <location>
        <begin position="1"/>
        <end position="40"/>
    </location>
</feature>
<evidence type="ECO:0000313" key="3">
    <source>
        <dbReference type="Proteomes" id="UP000621455"/>
    </source>
</evidence>
<name>A0ABX0NH24_9BURK</name>
<comment type="caution">
    <text evidence="2">The sequence shown here is derived from an EMBL/GenBank/DDBJ whole genome shotgun (WGS) entry which is preliminary data.</text>
</comment>
<feature type="compositionally biased region" description="Polar residues" evidence="1">
    <location>
        <begin position="10"/>
        <end position="22"/>
    </location>
</feature>
<dbReference type="RefSeq" id="WP_167090613.1">
    <property type="nucleotide sequence ID" value="NZ_WHJG01000034.1"/>
</dbReference>
<sequence length="307" mass="33724">MKTHADKSGSHTSQAGSATGGQETAERPSLSAFSNQRPDAAIQKRLMETADNSPKLTQLRRIAALTASSKAARQTDTAVIQRKINATTLPGLLTEQQRLQEDALKSPREYAGKLVTVGFEHEFGAFTDETLHGVSHLRIGESTARLPYKNLPFYLETDADNEIELVDPPFLIETVEPGKPVPHPADIDIANQIIEGFLYQQILNFPTLNQLVQAFRASAAIDFRVPPVKVQAENLSGHTKKNYTESSKKLSSVDLLRQRLKPSQKYGGGKIATQVNFATNAQTYSDIQERNAKPLESPFAPLVFAES</sequence>
<accession>A0ABX0NH24</accession>
<reference evidence="2 3" key="1">
    <citation type="submission" date="2019-10" db="EMBL/GenBank/DDBJ databases">
        <title>Taxonomy of Antarctic Massilia spp.: description of Massilia rubra sp. nov., Massilia aquatica sp. nov., Massilia mucilaginosa sp. nov., Massilia frigida sp. nov. isolated from streams, lakes and regoliths.</title>
        <authorList>
            <person name="Holochova P."/>
            <person name="Sedlacek I."/>
            <person name="Kralova S."/>
            <person name="Maslanova I."/>
            <person name="Busse H.-J."/>
            <person name="Stankova E."/>
            <person name="Vrbovska V."/>
            <person name="Kovarovic V."/>
            <person name="Bartak M."/>
            <person name="Svec P."/>
            <person name="Pantucek R."/>
        </authorList>
    </citation>
    <scope>NUCLEOTIDE SEQUENCE [LARGE SCALE GENOMIC DNA]</scope>
    <source>
        <strain evidence="2 3">CCM 8695</strain>
    </source>
</reference>
<organism evidence="2 3">
    <name type="scientific">Massilia frigida</name>
    <dbReference type="NCBI Taxonomy" id="2609281"/>
    <lineage>
        <taxon>Bacteria</taxon>
        <taxon>Pseudomonadati</taxon>
        <taxon>Pseudomonadota</taxon>
        <taxon>Betaproteobacteria</taxon>
        <taxon>Burkholderiales</taxon>
        <taxon>Oxalobacteraceae</taxon>
        <taxon>Telluria group</taxon>
        <taxon>Massilia</taxon>
    </lineage>
</organism>
<evidence type="ECO:0000313" key="2">
    <source>
        <dbReference type="EMBL" id="NHZ82514.1"/>
    </source>
</evidence>
<evidence type="ECO:0000256" key="1">
    <source>
        <dbReference type="SAM" id="MobiDB-lite"/>
    </source>
</evidence>